<reference evidence="2" key="1">
    <citation type="submission" date="2022-09" db="EMBL/GenBank/DDBJ databases">
        <title>genome sequence of Deinococcus rubellus.</title>
        <authorList>
            <person name="Srinivasan S."/>
        </authorList>
    </citation>
    <scope>NUCLEOTIDE SEQUENCE</scope>
    <source>
        <strain evidence="2">Ant6</strain>
    </source>
</reference>
<keyword evidence="1" id="KW-0472">Membrane</keyword>
<evidence type="ECO:0000256" key="1">
    <source>
        <dbReference type="SAM" id="Phobius"/>
    </source>
</evidence>
<protein>
    <submittedName>
        <fullName evidence="2">ABC transporter permease subunit</fullName>
    </submittedName>
</protein>
<evidence type="ECO:0000313" key="3">
    <source>
        <dbReference type="Proteomes" id="UP001060261"/>
    </source>
</evidence>
<dbReference type="PANTHER" id="PTHR43471">
    <property type="entry name" value="ABC TRANSPORTER PERMEASE"/>
    <property type="match status" value="1"/>
</dbReference>
<feature type="transmembrane region" description="Helical" evidence="1">
    <location>
        <begin position="238"/>
        <end position="266"/>
    </location>
</feature>
<feature type="transmembrane region" description="Helical" evidence="1">
    <location>
        <begin position="326"/>
        <end position="345"/>
    </location>
</feature>
<dbReference type="Proteomes" id="UP001060261">
    <property type="component" value="Chromosome"/>
</dbReference>
<sequence length="410" mass="41970">MCVASVWTVAKQELLTTLRDRRTLTSTILVPLIMIPLFTVGLPLLFGTLFGGQAQTRQTVGVVGTLPPALRSQLTQDSKEEKGVRLIAVTDPTAAVRNGDVDAALNVQSALPSQAGTSGQLQLFYKVGNLKAESGAAGKVRSAVSNYNKGLVGKKLAELNLSPALLTPIALSTVDASNAAEAGSGQLAFIIPLFLLQFILAGATATATDSTAGERERGTLEALLATPAPRSTLLMGKLVATTLTALIAAGFSVLGLSLSAPIALLVTPAGQSTAQSATQQAFGGSLALGLGGLGAVLITAASAALLISALLLTLSLFARSVKEAQTYIAPLTLLIILPATLLQFADFLKTSNAIYAAPLIGSMLVILDTVKGALSGPHLLLSLGGNVLLAALLTLIASRLFGREGVAFKK</sequence>
<name>A0ABY5YGR4_9DEIO</name>
<keyword evidence="1" id="KW-0812">Transmembrane</keyword>
<dbReference type="PANTHER" id="PTHR43471:SF3">
    <property type="entry name" value="ABC TRANSPORTER PERMEASE PROTEIN NATB"/>
    <property type="match status" value="1"/>
</dbReference>
<organism evidence="2 3">
    <name type="scientific">Deinococcus rubellus</name>
    <dbReference type="NCBI Taxonomy" id="1889240"/>
    <lineage>
        <taxon>Bacteria</taxon>
        <taxon>Thermotogati</taxon>
        <taxon>Deinococcota</taxon>
        <taxon>Deinococci</taxon>
        <taxon>Deinococcales</taxon>
        <taxon>Deinococcaceae</taxon>
        <taxon>Deinococcus</taxon>
    </lineage>
</organism>
<keyword evidence="3" id="KW-1185">Reference proteome</keyword>
<keyword evidence="1" id="KW-1133">Transmembrane helix</keyword>
<gene>
    <name evidence="2" type="ORF">N0D28_11050</name>
</gene>
<feature type="transmembrane region" description="Helical" evidence="1">
    <location>
        <begin position="28"/>
        <end position="50"/>
    </location>
</feature>
<dbReference type="Pfam" id="PF12679">
    <property type="entry name" value="ABC2_membrane_2"/>
    <property type="match status" value="1"/>
</dbReference>
<evidence type="ECO:0000313" key="2">
    <source>
        <dbReference type="EMBL" id="UWX63282.1"/>
    </source>
</evidence>
<feature type="transmembrane region" description="Helical" evidence="1">
    <location>
        <begin position="351"/>
        <end position="367"/>
    </location>
</feature>
<dbReference type="EMBL" id="CP104213">
    <property type="protein sequence ID" value="UWX63282.1"/>
    <property type="molecule type" value="Genomic_DNA"/>
</dbReference>
<accession>A0ABY5YGR4</accession>
<feature type="transmembrane region" description="Helical" evidence="1">
    <location>
        <begin position="379"/>
        <end position="401"/>
    </location>
</feature>
<proteinExistence type="predicted"/>
<feature type="transmembrane region" description="Helical" evidence="1">
    <location>
        <begin position="286"/>
        <end position="314"/>
    </location>
</feature>